<organism evidence="1 2">
    <name type="scientific">Bathymodiolus thermophilus thioautotrophic gill symbiont</name>
    <dbReference type="NCBI Taxonomy" id="2360"/>
    <lineage>
        <taxon>Bacteria</taxon>
        <taxon>Pseudomonadati</taxon>
        <taxon>Pseudomonadota</taxon>
        <taxon>Gammaproteobacteria</taxon>
        <taxon>sulfur-oxidizing symbionts</taxon>
    </lineage>
</organism>
<comment type="caution">
    <text evidence="1">The sequence shown here is derived from an EMBL/GenBank/DDBJ whole genome shotgun (WGS) entry which is preliminary data.</text>
</comment>
<keyword evidence="2" id="KW-1185">Reference proteome</keyword>
<name>A0A8H8XC57_9GAMM</name>
<evidence type="ECO:0000313" key="2">
    <source>
        <dbReference type="Proteomes" id="UP000643672"/>
    </source>
</evidence>
<dbReference type="AlphaFoldDB" id="A0A8H8XC57"/>
<gene>
    <name evidence="1" type="ORF">THERMOS_778</name>
</gene>
<reference evidence="1 2" key="1">
    <citation type="submission" date="2020-05" db="EMBL/GenBank/DDBJ databases">
        <authorList>
            <person name="Petersen J."/>
            <person name="Sayavedra L."/>
        </authorList>
    </citation>
    <scope>NUCLEOTIDE SEQUENCE [LARGE SCALE GENOMIC DNA]</scope>
    <source>
        <strain evidence="1">B thermophilus SOXS</strain>
    </source>
</reference>
<dbReference type="EMBL" id="CAESAQ020000046">
    <property type="protein sequence ID" value="CAB5498069.1"/>
    <property type="molecule type" value="Genomic_DNA"/>
</dbReference>
<dbReference type="Proteomes" id="UP000643672">
    <property type="component" value="Unassembled WGS sequence"/>
</dbReference>
<proteinExistence type="predicted"/>
<evidence type="ECO:0000313" key="1">
    <source>
        <dbReference type="EMBL" id="CAB5498069.1"/>
    </source>
</evidence>
<accession>A0A8H8XC57</accession>
<sequence length="40" mass="5008">MPLEQKFNFFNHPYLYKVLIMPLSIENDTKRHQTYSLFFR</sequence>
<protein>
    <submittedName>
        <fullName evidence="1">Uncharacterized protein</fullName>
    </submittedName>
</protein>